<evidence type="ECO:0000256" key="1">
    <source>
        <dbReference type="ARBA" id="ARBA00022490"/>
    </source>
</evidence>
<reference evidence="6 7" key="1">
    <citation type="submission" date="2021-01" db="EMBL/GenBank/DDBJ databases">
        <title>WGS of actinomycetes isolated from Thailand.</title>
        <authorList>
            <person name="Thawai C."/>
        </authorList>
    </citation>
    <scope>NUCLEOTIDE SEQUENCE [LARGE SCALE GENOMIC DNA]</scope>
    <source>
        <strain evidence="6 7">CA1R205</strain>
    </source>
</reference>
<organism evidence="6 7">
    <name type="scientific">Streptomyces coffeae</name>
    <dbReference type="NCBI Taxonomy" id="621382"/>
    <lineage>
        <taxon>Bacteria</taxon>
        <taxon>Bacillati</taxon>
        <taxon>Actinomycetota</taxon>
        <taxon>Actinomycetes</taxon>
        <taxon>Kitasatosporales</taxon>
        <taxon>Streptomycetaceae</taxon>
        <taxon>Streptomyces</taxon>
    </lineage>
</organism>
<proteinExistence type="predicted"/>
<feature type="domain" description="Beta-ketoacyl-[acyl-carrier-protein] synthase III C-terminal" evidence="4">
    <location>
        <begin position="240"/>
        <end position="330"/>
    </location>
</feature>
<evidence type="ECO:0000313" key="7">
    <source>
        <dbReference type="Proteomes" id="UP000634229"/>
    </source>
</evidence>
<evidence type="ECO:0000259" key="5">
    <source>
        <dbReference type="Pfam" id="PF08545"/>
    </source>
</evidence>
<dbReference type="Pfam" id="PF08541">
    <property type="entry name" value="ACP_syn_III_C"/>
    <property type="match status" value="1"/>
</dbReference>
<feature type="domain" description="Beta-ketoacyl-[acyl-carrier-protein] synthase III N-terminal" evidence="5">
    <location>
        <begin position="109"/>
        <end position="175"/>
    </location>
</feature>
<dbReference type="InterPro" id="IPR013751">
    <property type="entry name" value="ACP_syn_III_N"/>
</dbReference>
<protein>
    <submittedName>
        <fullName evidence="6">3-oxoacyl-ACP synthase III family protein</fullName>
    </submittedName>
</protein>
<dbReference type="Proteomes" id="UP000634229">
    <property type="component" value="Unassembled WGS sequence"/>
</dbReference>
<keyword evidence="7" id="KW-1185">Reference proteome</keyword>
<dbReference type="SUPFAM" id="SSF53901">
    <property type="entry name" value="Thiolase-like"/>
    <property type="match status" value="1"/>
</dbReference>
<dbReference type="RefSeq" id="WP_201875274.1">
    <property type="nucleotide sequence ID" value="NZ_JAERRF010000007.1"/>
</dbReference>
<dbReference type="InterPro" id="IPR016039">
    <property type="entry name" value="Thiolase-like"/>
</dbReference>
<evidence type="ECO:0000313" key="6">
    <source>
        <dbReference type="EMBL" id="MBL1097858.1"/>
    </source>
</evidence>
<dbReference type="InterPro" id="IPR013747">
    <property type="entry name" value="ACP_syn_III_C"/>
</dbReference>
<accession>A0ABS1NCS6</accession>
<dbReference type="PANTHER" id="PTHR34069">
    <property type="entry name" value="3-OXOACYL-[ACYL-CARRIER-PROTEIN] SYNTHASE 3"/>
    <property type="match status" value="1"/>
</dbReference>
<dbReference type="PANTHER" id="PTHR34069:SF2">
    <property type="entry name" value="BETA-KETOACYL-[ACYL-CARRIER-PROTEIN] SYNTHASE III"/>
    <property type="match status" value="1"/>
</dbReference>
<dbReference type="EMBL" id="JAERRF010000007">
    <property type="protein sequence ID" value="MBL1097858.1"/>
    <property type="molecule type" value="Genomic_DNA"/>
</dbReference>
<keyword evidence="1" id="KW-0963">Cytoplasm</keyword>
<dbReference type="Gene3D" id="3.40.47.10">
    <property type="match status" value="1"/>
</dbReference>
<dbReference type="Pfam" id="PF08545">
    <property type="entry name" value="ACP_syn_III"/>
    <property type="match status" value="1"/>
</dbReference>
<evidence type="ECO:0000259" key="4">
    <source>
        <dbReference type="Pfam" id="PF08541"/>
    </source>
</evidence>
<keyword evidence="3" id="KW-0012">Acyltransferase</keyword>
<gene>
    <name evidence="6" type="ORF">JK363_14485</name>
</gene>
<keyword evidence="2" id="KW-0808">Transferase</keyword>
<sequence>MSLSARIVDVVSFMPDRVVSNGEHSHDDDELAEHAFFRGVAERRFASPEYSSADLGVRAVQKLLDRTGMSAGELDLIIYSCQFNDTFWPGIGSDVQGRVGADGATILQVDTSCCSWLSGLRTAQAFIESGQHRNIVVLTVTNFVSRLPEFQRSTRSRVLGDGATATLLTPGDPSILSGFERSHGAHYGLLRFEPDFVDGVFRNYWQRGCGPITVNFTRERLELLRENALTLVPEAVAHALKQAGVTAEDVSLLITHQPNDEYIAEWRRRCGIDRPRAHDTLAKYGNLFHGSLPVTLADALDHGLVRQGDLLAFGTFSNGGDMVSAMTVRWNGNPQTRMTNDRRTTS</sequence>
<evidence type="ECO:0000256" key="2">
    <source>
        <dbReference type="ARBA" id="ARBA00022679"/>
    </source>
</evidence>
<name>A0ABS1NCS6_9ACTN</name>
<evidence type="ECO:0000256" key="3">
    <source>
        <dbReference type="ARBA" id="ARBA00023315"/>
    </source>
</evidence>
<comment type="caution">
    <text evidence="6">The sequence shown here is derived from an EMBL/GenBank/DDBJ whole genome shotgun (WGS) entry which is preliminary data.</text>
</comment>